<proteinExistence type="predicted"/>
<keyword evidence="4" id="KW-1185">Reference proteome</keyword>
<dbReference type="AlphaFoldDB" id="A0A8J6YY04"/>
<dbReference type="SUPFAM" id="SSF56935">
    <property type="entry name" value="Porins"/>
    <property type="match status" value="1"/>
</dbReference>
<dbReference type="GO" id="GO:0016020">
    <property type="term" value="C:membrane"/>
    <property type="evidence" value="ECO:0007669"/>
    <property type="project" value="InterPro"/>
</dbReference>
<dbReference type="Pfam" id="PF13609">
    <property type="entry name" value="Porin_4"/>
    <property type="match status" value="1"/>
</dbReference>
<evidence type="ECO:0000313" key="3">
    <source>
        <dbReference type="EMBL" id="MBE1236623.1"/>
    </source>
</evidence>
<dbReference type="EMBL" id="JACZHT010000001">
    <property type="protein sequence ID" value="MBE1236623.1"/>
    <property type="molecule type" value="Genomic_DNA"/>
</dbReference>
<feature type="domain" description="Porin" evidence="2">
    <location>
        <begin position="10"/>
        <end position="355"/>
    </location>
</feature>
<evidence type="ECO:0000259" key="2">
    <source>
        <dbReference type="Pfam" id="PF13609"/>
    </source>
</evidence>
<dbReference type="Gene3D" id="2.40.160.10">
    <property type="entry name" value="Porin"/>
    <property type="match status" value="1"/>
</dbReference>
<feature type="signal peptide" evidence="1">
    <location>
        <begin position="1"/>
        <end position="23"/>
    </location>
</feature>
<dbReference type="Proteomes" id="UP000631034">
    <property type="component" value="Unassembled WGS sequence"/>
</dbReference>
<reference evidence="3" key="1">
    <citation type="submission" date="2020-10" db="EMBL/GenBank/DDBJ databases">
        <title>Genome sequence of the unusual species of purple photosynthetic bacteria, Phaeovibrio sulfidiphilus DSM 23193, type strain.</title>
        <authorList>
            <person name="Kyndt J.A."/>
            <person name="Meyer T.E."/>
        </authorList>
    </citation>
    <scope>NUCLEOTIDE SEQUENCE</scope>
    <source>
        <strain evidence="3">DSM 23193</strain>
    </source>
</reference>
<dbReference type="GO" id="GO:0015288">
    <property type="term" value="F:porin activity"/>
    <property type="evidence" value="ECO:0007669"/>
    <property type="project" value="InterPro"/>
</dbReference>
<protein>
    <submittedName>
        <fullName evidence="3">Porin</fullName>
    </submittedName>
</protein>
<sequence>MKKLLLATTTIAGVSLAAGSASAAEKIKLELGGYMEEYFGGVKTLTKGLNSDGRKAGGRDGFGIDTEVRVYVQGSTVLDNGLTVGAFISFIGEGHTDDGQQNVEEQWAYISGDFGALYAGERDGVFDQFAVRAPNVTGRTGQDIVEWSKYSGGTEAGADTRVPSLETTLDDNSPRATYVTPSWYGLSAGVSFAPRSEIGGINGVRVREKRTGSNEVQAGLALDTAVGDWGIMADASVATTLDGVDRWAYRSGLVLTYGNFAIGGSYLGTSASDKERKGGKAWEHGGVPSGNNIVFRSDVWEAGMSYEVGPYAASFTYSQNNSDFGDALAFQLGGAYKLGPGITAVGQVFYAETDGNFGRDDKRSGVGALSGLILEF</sequence>
<evidence type="ECO:0000313" key="4">
    <source>
        <dbReference type="Proteomes" id="UP000631034"/>
    </source>
</evidence>
<organism evidence="3 4">
    <name type="scientific">Phaeovibrio sulfidiphilus</name>
    <dbReference type="NCBI Taxonomy" id="1220600"/>
    <lineage>
        <taxon>Bacteria</taxon>
        <taxon>Pseudomonadati</taxon>
        <taxon>Pseudomonadota</taxon>
        <taxon>Alphaproteobacteria</taxon>
        <taxon>Rhodospirillales</taxon>
        <taxon>Rhodospirillaceae</taxon>
        <taxon>Phaeovibrio</taxon>
    </lineage>
</organism>
<feature type="chain" id="PRO_5035313964" evidence="1">
    <location>
        <begin position="24"/>
        <end position="376"/>
    </location>
</feature>
<comment type="caution">
    <text evidence="3">The sequence shown here is derived from an EMBL/GenBank/DDBJ whole genome shotgun (WGS) entry which is preliminary data.</text>
</comment>
<evidence type="ECO:0000256" key="1">
    <source>
        <dbReference type="SAM" id="SignalP"/>
    </source>
</evidence>
<accession>A0A8J6YY04</accession>
<dbReference type="InterPro" id="IPR023614">
    <property type="entry name" value="Porin_dom_sf"/>
</dbReference>
<keyword evidence="1" id="KW-0732">Signal</keyword>
<gene>
    <name evidence="3" type="ORF">IHV25_03020</name>
</gene>
<dbReference type="RefSeq" id="WP_192533509.1">
    <property type="nucleotide sequence ID" value="NZ_JACZHT010000001.1"/>
</dbReference>
<dbReference type="InterPro" id="IPR033900">
    <property type="entry name" value="Gram_neg_porin_domain"/>
</dbReference>
<name>A0A8J6YY04_9PROT</name>